<gene>
    <name evidence="2" type="ORF">H9912_07930</name>
</gene>
<dbReference type="Proteomes" id="UP000823851">
    <property type="component" value="Unassembled WGS sequence"/>
</dbReference>
<sequence>MERQNGKEKGYADIFFLLKCLLLSYVLTAAWLVLLSLLLYKLRLPEQIVSAAVAVIYAAAVFPAGFLAGRRMKNRKFLWGAAVGLAFFGVMVLISLAVNHGIKGIDTRFFSTLVLCTAGGMLGGMLS</sequence>
<proteinExistence type="predicted"/>
<keyword evidence="1" id="KW-0812">Transmembrane</keyword>
<dbReference type="AlphaFoldDB" id="A0A9D2R073"/>
<dbReference type="Pfam" id="PF12670">
    <property type="entry name" value="DUF3792"/>
    <property type="match status" value="1"/>
</dbReference>
<comment type="caution">
    <text evidence="2">The sequence shown here is derived from an EMBL/GenBank/DDBJ whole genome shotgun (WGS) entry which is preliminary data.</text>
</comment>
<feature type="transmembrane region" description="Helical" evidence="1">
    <location>
        <begin position="109"/>
        <end position="126"/>
    </location>
</feature>
<dbReference type="EMBL" id="DWUW01000225">
    <property type="protein sequence ID" value="HJD31854.1"/>
    <property type="molecule type" value="Genomic_DNA"/>
</dbReference>
<dbReference type="NCBIfam" id="TIGR04086">
    <property type="entry name" value="TIGR04086_membr"/>
    <property type="match status" value="1"/>
</dbReference>
<reference evidence="2" key="2">
    <citation type="submission" date="2021-04" db="EMBL/GenBank/DDBJ databases">
        <authorList>
            <person name="Gilroy R."/>
        </authorList>
    </citation>
    <scope>NUCLEOTIDE SEQUENCE</scope>
    <source>
        <strain evidence="2">ChiHjej8B7-25341</strain>
    </source>
</reference>
<evidence type="ECO:0000313" key="3">
    <source>
        <dbReference type="Proteomes" id="UP000823851"/>
    </source>
</evidence>
<keyword evidence="1" id="KW-1133">Transmembrane helix</keyword>
<reference evidence="2" key="1">
    <citation type="journal article" date="2021" name="PeerJ">
        <title>Extensive microbial diversity within the chicken gut microbiome revealed by metagenomics and culture.</title>
        <authorList>
            <person name="Gilroy R."/>
            <person name="Ravi A."/>
            <person name="Getino M."/>
            <person name="Pursley I."/>
            <person name="Horton D.L."/>
            <person name="Alikhan N.F."/>
            <person name="Baker D."/>
            <person name="Gharbi K."/>
            <person name="Hall N."/>
            <person name="Watson M."/>
            <person name="Adriaenssens E.M."/>
            <person name="Foster-Nyarko E."/>
            <person name="Jarju S."/>
            <person name="Secka A."/>
            <person name="Antonio M."/>
            <person name="Oren A."/>
            <person name="Chaudhuri R.R."/>
            <person name="La Ragione R."/>
            <person name="Hildebrand F."/>
            <person name="Pallen M.J."/>
        </authorList>
    </citation>
    <scope>NUCLEOTIDE SEQUENCE</scope>
    <source>
        <strain evidence="2">ChiHjej8B7-25341</strain>
    </source>
</reference>
<accession>A0A9D2R073</accession>
<protein>
    <submittedName>
        <fullName evidence="2">TIGR04086 family membrane protein</fullName>
    </submittedName>
</protein>
<evidence type="ECO:0000256" key="1">
    <source>
        <dbReference type="SAM" id="Phobius"/>
    </source>
</evidence>
<evidence type="ECO:0000313" key="2">
    <source>
        <dbReference type="EMBL" id="HJD31854.1"/>
    </source>
</evidence>
<organism evidence="2 3">
    <name type="scientific">Candidatus Eisenbergiella stercorigallinarum</name>
    <dbReference type="NCBI Taxonomy" id="2838557"/>
    <lineage>
        <taxon>Bacteria</taxon>
        <taxon>Bacillati</taxon>
        <taxon>Bacillota</taxon>
        <taxon>Clostridia</taxon>
        <taxon>Lachnospirales</taxon>
        <taxon>Lachnospiraceae</taxon>
        <taxon>Eisenbergiella</taxon>
    </lineage>
</organism>
<dbReference type="InterPro" id="IPR023804">
    <property type="entry name" value="DUF3792_TM"/>
</dbReference>
<feature type="transmembrane region" description="Helical" evidence="1">
    <location>
        <begin position="77"/>
        <end position="97"/>
    </location>
</feature>
<feature type="transmembrane region" description="Helical" evidence="1">
    <location>
        <begin position="21"/>
        <end position="42"/>
    </location>
</feature>
<name>A0A9D2R073_9FIRM</name>
<keyword evidence="1" id="KW-0472">Membrane</keyword>
<feature type="transmembrane region" description="Helical" evidence="1">
    <location>
        <begin position="48"/>
        <end position="68"/>
    </location>
</feature>